<dbReference type="Proteomes" id="UP000676456">
    <property type="component" value="Unassembled WGS sequence"/>
</dbReference>
<sequence>MKKYFLIRILVVFLYIAVLWYGLKVQTNVGYIVIAVGMILGLVINYINYRVNFKGRMDQNKK</sequence>
<feature type="transmembrane region" description="Helical" evidence="1">
    <location>
        <begin position="5"/>
        <end position="23"/>
    </location>
</feature>
<proteinExistence type="predicted"/>
<keyword evidence="1" id="KW-1133">Transmembrane helix</keyword>
<dbReference type="EMBL" id="JAGYPN010000003">
    <property type="protein sequence ID" value="MBS4224065.1"/>
    <property type="molecule type" value="Genomic_DNA"/>
</dbReference>
<protein>
    <submittedName>
        <fullName evidence="2">Uncharacterized protein</fullName>
    </submittedName>
</protein>
<feature type="transmembrane region" description="Helical" evidence="1">
    <location>
        <begin position="29"/>
        <end position="47"/>
    </location>
</feature>
<organism evidence="2 3">
    <name type="scientific">Lederbergia citrea</name>
    <dbReference type="NCBI Taxonomy" id="2833581"/>
    <lineage>
        <taxon>Bacteria</taxon>
        <taxon>Bacillati</taxon>
        <taxon>Bacillota</taxon>
        <taxon>Bacilli</taxon>
        <taxon>Bacillales</taxon>
        <taxon>Bacillaceae</taxon>
        <taxon>Lederbergia</taxon>
    </lineage>
</organism>
<comment type="caution">
    <text evidence="2">The sequence shown here is derived from an EMBL/GenBank/DDBJ whole genome shotgun (WGS) entry which is preliminary data.</text>
</comment>
<evidence type="ECO:0000313" key="3">
    <source>
        <dbReference type="Proteomes" id="UP000676456"/>
    </source>
</evidence>
<keyword evidence="3" id="KW-1185">Reference proteome</keyword>
<accession>A0A942UMG9</accession>
<dbReference type="AlphaFoldDB" id="A0A942UMG9"/>
<evidence type="ECO:0000256" key="1">
    <source>
        <dbReference type="SAM" id="Phobius"/>
    </source>
</evidence>
<keyword evidence="1" id="KW-0472">Membrane</keyword>
<dbReference type="RefSeq" id="WP_213099116.1">
    <property type="nucleotide sequence ID" value="NZ_JAGYPN010000003.1"/>
</dbReference>
<reference evidence="2 3" key="1">
    <citation type="submission" date="2021-05" db="EMBL/GenBank/DDBJ databases">
        <title>Novel Bacillus species.</title>
        <authorList>
            <person name="Liu G."/>
        </authorList>
    </citation>
    <scope>NUCLEOTIDE SEQUENCE [LARGE SCALE GENOMIC DNA]</scope>
    <source>
        <strain evidence="2 3">FJAT-49682</strain>
    </source>
</reference>
<name>A0A942UMG9_9BACI</name>
<keyword evidence="1" id="KW-0812">Transmembrane</keyword>
<gene>
    <name evidence="2" type="ORF">KHA91_15080</name>
</gene>
<evidence type="ECO:0000313" key="2">
    <source>
        <dbReference type="EMBL" id="MBS4224065.1"/>
    </source>
</evidence>